<organism evidence="2 3">
    <name type="scientific">Lepraria neglecta</name>
    <dbReference type="NCBI Taxonomy" id="209136"/>
    <lineage>
        <taxon>Eukaryota</taxon>
        <taxon>Fungi</taxon>
        <taxon>Dikarya</taxon>
        <taxon>Ascomycota</taxon>
        <taxon>Pezizomycotina</taxon>
        <taxon>Lecanoromycetes</taxon>
        <taxon>OSLEUM clade</taxon>
        <taxon>Lecanoromycetidae</taxon>
        <taxon>Lecanorales</taxon>
        <taxon>Lecanorineae</taxon>
        <taxon>Stereocaulaceae</taxon>
        <taxon>Lepraria</taxon>
    </lineage>
</organism>
<dbReference type="EMBL" id="JASNWA010000007">
    <property type="protein sequence ID" value="KAK3172583.1"/>
    <property type="molecule type" value="Genomic_DNA"/>
</dbReference>
<protein>
    <submittedName>
        <fullName evidence="2">Uncharacterized protein</fullName>
    </submittedName>
</protein>
<feature type="chain" id="PRO_5042060217" evidence="1">
    <location>
        <begin position="16"/>
        <end position="467"/>
    </location>
</feature>
<proteinExistence type="predicted"/>
<dbReference type="PANTHER" id="PTHR42923">
    <property type="entry name" value="PROTOPORPHYRINOGEN OXIDASE"/>
    <property type="match status" value="1"/>
</dbReference>
<dbReference type="InterPro" id="IPR050464">
    <property type="entry name" value="Zeta_carotene_desat/Oxidored"/>
</dbReference>
<feature type="signal peptide" evidence="1">
    <location>
        <begin position="1"/>
        <end position="15"/>
    </location>
</feature>
<dbReference type="Proteomes" id="UP001276659">
    <property type="component" value="Unassembled WGS sequence"/>
</dbReference>
<sequence>MLFTLFLATSLAVLATTLPTINTDGYAPSSIVTRDVCIIGGGSTGTYSAISLHDKGISVVVIEAQDRLGGHTNTYTDPNTNETIDYGVVLFHNISVVNNYFARFNIPLTKAVLSSPGETSTYVDFQTGKIVAGYTPNDPTAALAAYAAQLAQYPYLETGFVLPDSVPADLLLPFGDFVTKYALQDMVGFLFQFAQGLGDLLSQLTLYVFKNFGLSVLQGVQNGFLTTLDQDNSEIYVKALAVLGQDVLLTSHVLAVDRSASSSGGCVKVLVQTPQGVKLILAKKLILTIPPKLHNLEGFDLSTEETSLFLQFQNSAYYTGLLRGTKIPDLTTVNNIGAATQYNLPILPAAYSITPTRVPGLHDVKFGSANALPDEQVKADIIASVNRINAARIFNSTAEPEFAVFASHTPFELTVPKEAIEGGFYKSLYMLQGTRETWYTGAAWHTHDSSLLWVFTEGVLQGVLEGL</sequence>
<comment type="caution">
    <text evidence="2">The sequence shown here is derived from an EMBL/GenBank/DDBJ whole genome shotgun (WGS) entry which is preliminary data.</text>
</comment>
<dbReference type="GO" id="GO:0016491">
    <property type="term" value="F:oxidoreductase activity"/>
    <property type="evidence" value="ECO:0007669"/>
    <property type="project" value="TreeGrafter"/>
</dbReference>
<evidence type="ECO:0000313" key="2">
    <source>
        <dbReference type="EMBL" id="KAK3172583.1"/>
    </source>
</evidence>
<evidence type="ECO:0000256" key="1">
    <source>
        <dbReference type="SAM" id="SignalP"/>
    </source>
</evidence>
<accession>A0AAD9ZAP5</accession>
<evidence type="ECO:0000313" key="3">
    <source>
        <dbReference type="Proteomes" id="UP001276659"/>
    </source>
</evidence>
<dbReference type="InterPro" id="IPR036188">
    <property type="entry name" value="FAD/NAD-bd_sf"/>
</dbReference>
<dbReference type="SUPFAM" id="SSF51905">
    <property type="entry name" value="FAD/NAD(P)-binding domain"/>
    <property type="match status" value="1"/>
</dbReference>
<dbReference type="PANTHER" id="PTHR42923:SF26">
    <property type="entry name" value="FMN REDUCTASE LOT6, PUTATIVE (AFU_ORTHOLOGUE AFUA_7G06600)-RELATED"/>
    <property type="match status" value="1"/>
</dbReference>
<keyword evidence="1" id="KW-0732">Signal</keyword>
<reference evidence="2" key="1">
    <citation type="submission" date="2022-11" db="EMBL/GenBank/DDBJ databases">
        <title>Chromosomal genome sequence assembly and mating type (MAT) locus characterization of the leprose asexual lichenized fungus Lepraria neglecta (Nyl.) Erichsen.</title>
        <authorList>
            <person name="Allen J.L."/>
            <person name="Pfeffer B."/>
        </authorList>
    </citation>
    <scope>NUCLEOTIDE SEQUENCE</scope>
    <source>
        <strain evidence="2">Allen 5258</strain>
    </source>
</reference>
<dbReference type="Gene3D" id="3.50.50.60">
    <property type="entry name" value="FAD/NAD(P)-binding domain"/>
    <property type="match status" value="1"/>
</dbReference>
<name>A0AAD9ZAP5_9LECA</name>
<dbReference type="AlphaFoldDB" id="A0AAD9ZAP5"/>
<gene>
    <name evidence="2" type="ORF">OEA41_005907</name>
</gene>
<dbReference type="Gene3D" id="3.30.70.1990">
    <property type="match status" value="1"/>
</dbReference>
<dbReference type="Gene3D" id="1.10.405.20">
    <property type="match status" value="1"/>
</dbReference>
<keyword evidence="3" id="KW-1185">Reference proteome</keyword>
<dbReference type="Pfam" id="PF13450">
    <property type="entry name" value="NAD_binding_8"/>
    <property type="match status" value="1"/>
</dbReference>